<dbReference type="EMBL" id="LXQA010001303">
    <property type="protein sequence ID" value="MCH80644.1"/>
    <property type="molecule type" value="Genomic_DNA"/>
</dbReference>
<protein>
    <submittedName>
        <fullName evidence="2">Uncharacterized protein</fullName>
    </submittedName>
</protein>
<dbReference type="Proteomes" id="UP000265520">
    <property type="component" value="Unassembled WGS sequence"/>
</dbReference>
<name>A0A392M213_9FABA</name>
<reference evidence="2 3" key="1">
    <citation type="journal article" date="2018" name="Front. Plant Sci.">
        <title>Red Clover (Trifolium pratense) and Zigzag Clover (T. medium) - A Picture of Genomic Similarities and Differences.</title>
        <authorList>
            <person name="Dluhosova J."/>
            <person name="Istvanek J."/>
            <person name="Nedelnik J."/>
            <person name="Repkova J."/>
        </authorList>
    </citation>
    <scope>NUCLEOTIDE SEQUENCE [LARGE SCALE GENOMIC DNA]</scope>
    <source>
        <strain evidence="3">cv. 10/8</strain>
        <tissue evidence="2">Leaf</tissue>
    </source>
</reference>
<evidence type="ECO:0000313" key="3">
    <source>
        <dbReference type="Proteomes" id="UP000265520"/>
    </source>
</evidence>
<dbReference type="AlphaFoldDB" id="A0A392M213"/>
<evidence type="ECO:0000256" key="1">
    <source>
        <dbReference type="SAM" id="MobiDB-lite"/>
    </source>
</evidence>
<accession>A0A392M213</accession>
<feature type="compositionally biased region" description="Acidic residues" evidence="1">
    <location>
        <begin position="10"/>
        <end position="20"/>
    </location>
</feature>
<proteinExistence type="predicted"/>
<evidence type="ECO:0000313" key="2">
    <source>
        <dbReference type="EMBL" id="MCH80644.1"/>
    </source>
</evidence>
<keyword evidence="3" id="KW-1185">Reference proteome</keyword>
<comment type="caution">
    <text evidence="2">The sequence shown here is derived from an EMBL/GenBank/DDBJ whole genome shotgun (WGS) entry which is preliminary data.</text>
</comment>
<feature type="region of interest" description="Disordered" evidence="1">
    <location>
        <begin position="1"/>
        <end position="38"/>
    </location>
</feature>
<sequence length="38" mass="4134">MKRIYSYYESSDDEDDEDEAANSGVLPAAGKIGHALTD</sequence>
<gene>
    <name evidence="2" type="ORF">A2U01_0001415</name>
</gene>
<organism evidence="2 3">
    <name type="scientific">Trifolium medium</name>
    <dbReference type="NCBI Taxonomy" id="97028"/>
    <lineage>
        <taxon>Eukaryota</taxon>
        <taxon>Viridiplantae</taxon>
        <taxon>Streptophyta</taxon>
        <taxon>Embryophyta</taxon>
        <taxon>Tracheophyta</taxon>
        <taxon>Spermatophyta</taxon>
        <taxon>Magnoliopsida</taxon>
        <taxon>eudicotyledons</taxon>
        <taxon>Gunneridae</taxon>
        <taxon>Pentapetalae</taxon>
        <taxon>rosids</taxon>
        <taxon>fabids</taxon>
        <taxon>Fabales</taxon>
        <taxon>Fabaceae</taxon>
        <taxon>Papilionoideae</taxon>
        <taxon>50 kb inversion clade</taxon>
        <taxon>NPAAA clade</taxon>
        <taxon>Hologalegina</taxon>
        <taxon>IRL clade</taxon>
        <taxon>Trifolieae</taxon>
        <taxon>Trifolium</taxon>
    </lineage>
</organism>